<evidence type="ECO:0000313" key="6">
    <source>
        <dbReference type="Proteomes" id="UP000324907"/>
    </source>
</evidence>
<feature type="transmembrane region" description="Helical" evidence="2">
    <location>
        <begin position="1747"/>
        <end position="1765"/>
    </location>
</feature>
<feature type="transmembrane region" description="Helical" evidence="2">
    <location>
        <begin position="277"/>
        <end position="302"/>
    </location>
</feature>
<evidence type="ECO:0000256" key="3">
    <source>
        <dbReference type="SAM" id="SignalP"/>
    </source>
</evidence>
<keyword evidence="2" id="KW-0812">Transmembrane</keyword>
<feature type="transmembrane region" description="Helical" evidence="2">
    <location>
        <begin position="1397"/>
        <end position="1420"/>
    </location>
</feature>
<evidence type="ECO:0000256" key="2">
    <source>
        <dbReference type="SAM" id="Phobius"/>
    </source>
</evidence>
<feature type="region of interest" description="Disordered" evidence="1">
    <location>
        <begin position="1227"/>
        <end position="1330"/>
    </location>
</feature>
<organism evidence="5 6">
    <name type="scientific">Cafeteria roenbergensis</name>
    <name type="common">Marine flagellate</name>
    <dbReference type="NCBI Taxonomy" id="33653"/>
    <lineage>
        <taxon>Eukaryota</taxon>
        <taxon>Sar</taxon>
        <taxon>Stramenopiles</taxon>
        <taxon>Bigyra</taxon>
        <taxon>Opalozoa</taxon>
        <taxon>Bicosoecida</taxon>
        <taxon>Cafeteriaceae</taxon>
        <taxon>Cafeteria</taxon>
    </lineage>
</organism>
<dbReference type="InterPro" id="IPR052994">
    <property type="entry name" value="Tiny_macrocysts_regulators"/>
</dbReference>
<feature type="compositionally biased region" description="Low complexity" evidence="1">
    <location>
        <begin position="1268"/>
        <end position="1281"/>
    </location>
</feature>
<feature type="compositionally biased region" description="Low complexity" evidence="1">
    <location>
        <begin position="46"/>
        <end position="55"/>
    </location>
</feature>
<feature type="compositionally biased region" description="Polar residues" evidence="1">
    <location>
        <begin position="1282"/>
        <end position="1294"/>
    </location>
</feature>
<dbReference type="CDD" id="cd00130">
    <property type="entry name" value="PAS"/>
    <property type="match status" value="1"/>
</dbReference>
<feature type="compositionally biased region" description="Low complexity" evidence="1">
    <location>
        <begin position="926"/>
        <end position="937"/>
    </location>
</feature>
<feature type="compositionally biased region" description="Low complexity" evidence="1">
    <location>
        <begin position="1147"/>
        <end position="1159"/>
    </location>
</feature>
<evidence type="ECO:0000256" key="1">
    <source>
        <dbReference type="SAM" id="MobiDB-lite"/>
    </source>
</evidence>
<feature type="transmembrane region" description="Helical" evidence="2">
    <location>
        <begin position="137"/>
        <end position="161"/>
    </location>
</feature>
<protein>
    <recommendedName>
        <fullName evidence="4">TmcB/TmcC TPR repeats domain-containing protein</fullName>
    </recommendedName>
</protein>
<dbReference type="Proteomes" id="UP000324907">
    <property type="component" value="Unassembled WGS sequence"/>
</dbReference>
<dbReference type="PANTHER" id="PTHR31600">
    <property type="entry name" value="TINY MACROCYSTS PROTEIN B-RELATED"/>
    <property type="match status" value="1"/>
</dbReference>
<reference evidence="5 6" key="1">
    <citation type="submission" date="2019-07" db="EMBL/GenBank/DDBJ databases">
        <title>Genomes of Cafeteria roenbergensis.</title>
        <authorList>
            <person name="Fischer M.G."/>
            <person name="Hackl T."/>
            <person name="Roman M."/>
        </authorList>
    </citation>
    <scope>NUCLEOTIDE SEQUENCE [LARGE SCALE GENOMIC DNA]</scope>
    <source>
        <strain evidence="5 6">RCC970-E3</strain>
    </source>
</reference>
<name>A0A5A8D357_CAFRO</name>
<dbReference type="Gene3D" id="3.30.450.20">
    <property type="entry name" value="PAS domain"/>
    <property type="match status" value="1"/>
</dbReference>
<dbReference type="Pfam" id="PF25474">
    <property type="entry name" value="TPR_TmcB"/>
    <property type="match status" value="1"/>
</dbReference>
<feature type="transmembrane region" description="Helical" evidence="2">
    <location>
        <begin position="346"/>
        <end position="366"/>
    </location>
</feature>
<feature type="transmembrane region" description="Helical" evidence="2">
    <location>
        <begin position="373"/>
        <end position="393"/>
    </location>
</feature>
<keyword evidence="3" id="KW-0732">Signal</keyword>
<dbReference type="EMBL" id="VLTL01000149">
    <property type="protein sequence ID" value="KAA0158411.1"/>
    <property type="molecule type" value="Genomic_DNA"/>
</dbReference>
<evidence type="ECO:0000313" key="5">
    <source>
        <dbReference type="EMBL" id="KAA0158411.1"/>
    </source>
</evidence>
<feature type="chain" id="PRO_5023065779" description="TmcB/TmcC TPR repeats domain-containing protein" evidence="3">
    <location>
        <begin position="23"/>
        <end position="2093"/>
    </location>
</feature>
<dbReference type="PROSITE" id="PS51257">
    <property type="entry name" value="PROKAR_LIPOPROTEIN"/>
    <property type="match status" value="1"/>
</dbReference>
<dbReference type="InterPro" id="IPR035965">
    <property type="entry name" value="PAS-like_dom_sf"/>
</dbReference>
<gene>
    <name evidence="5" type="ORF">FNF28_06239</name>
</gene>
<evidence type="ECO:0000259" key="4">
    <source>
        <dbReference type="Pfam" id="PF25474"/>
    </source>
</evidence>
<dbReference type="InterPro" id="IPR000014">
    <property type="entry name" value="PAS"/>
</dbReference>
<feature type="compositionally biased region" description="Acidic residues" evidence="1">
    <location>
        <begin position="100"/>
        <end position="111"/>
    </location>
</feature>
<feature type="transmembrane region" description="Helical" evidence="2">
    <location>
        <begin position="1966"/>
        <end position="1986"/>
    </location>
</feature>
<feature type="compositionally biased region" description="Basic and acidic residues" evidence="1">
    <location>
        <begin position="1296"/>
        <end position="1308"/>
    </location>
</feature>
<accession>A0A5A8D357</accession>
<feature type="transmembrane region" description="Helical" evidence="2">
    <location>
        <begin position="234"/>
        <end position="257"/>
    </location>
</feature>
<comment type="caution">
    <text evidence="5">The sequence shown here is derived from an EMBL/GenBank/DDBJ whole genome shotgun (WGS) entry which is preliminary data.</text>
</comment>
<feature type="compositionally biased region" description="Polar residues" evidence="1">
    <location>
        <begin position="1233"/>
        <end position="1249"/>
    </location>
</feature>
<dbReference type="InterPro" id="IPR057352">
    <property type="entry name" value="TPR_TmcB/C"/>
</dbReference>
<feature type="transmembrane region" description="Helical" evidence="2">
    <location>
        <begin position="173"/>
        <end position="192"/>
    </location>
</feature>
<dbReference type="PANTHER" id="PTHR31600:SF2">
    <property type="entry name" value="GAMETE ENRICHED GENE 10 PROTEIN-RELATED"/>
    <property type="match status" value="1"/>
</dbReference>
<feature type="compositionally biased region" description="Acidic residues" evidence="1">
    <location>
        <begin position="56"/>
        <end position="65"/>
    </location>
</feature>
<sequence>MVAPWRTAALVAAAAALLACDGVSDGGRQSAGDRGSAPGDDDRPLASAGEGSMGADGDDDDDEAGDGFGGRADGAEPLNRRAGRGRGTAESSSPSLADGYSDDEDNDDEDAPGAGSQSQDRFGALFLLAKESKASTAAFLITTVSDLLQFSVFPVITAVALSADRGYSLTATILSVAILDVDTLVGLAWGNSGLLRGLLFWFAIAIVIVFLGLLGFVMGTLLTEGRQQAVVLRALASMASVLTTVAFMPLASVLLAIFHDCSSISALGVECNTDGQWIVTALVVLLLGVFSAVATFFATVYIDTDLKSTALGAKVTGRLDAVMLLAKLVLVSLFAVADLHPVAQTVFSGIAALIWFCGTLFVQPYVRPTANGLAAAAAALNLWLVLCLVVKLVDPSASTQAFMVMGVLLAPPVGFFANSAYANSVAQSDFSSLHSAVQADIWARHRISLAQHLQAAGGGRAASRPQGNASSASAPASRAGGRRMRARAAGQPRLNDAKPSQLRRAASAASMPGGLQASSGDGRRSGSGVSKIHVLTDGRAGDSPADAAVDAAPITTSELMPGVTAEGLIEQASVAYDEMLKAWPKSAVTYSSGSIFHRAYGSTASSELTILAMARKQVGSAWDVSFLSYQRTRQLQERSASGLSAMDRILFDDAWSAAVEDSLACFALQHAMWNHAIESNPDAAVLGGMAEDLFKARTAAERRFRTMLQINPDSIMALRAYSRFCDDVLGDADRATELMNKANRIEDKHAKTNVRPLDAVVVGDAVEPLSVMDEMNAVITMTGELRRCGEITDANVATARLFGRGRSDLVGQSLASLFPEPLGSLYDAAILAYLSPHEKGEAFSRGAHVSVVQTAGGWLAPVRVSLQEGAGSELDSTPCLSLVVQLAPTQCRMMVVGDAESGFPVLALDEESMALLTPHDGATEWSPSSRRGASRSRGLGGGKQAMPGTWDGEASLADAGDPAEDADGQGLAMLRVGGFSGSFGYGPQLSAPLVNWMPGLHELASAAIASASGARGSVVVEGTSLNAPDASPESPCAAKDLMEDLAPAQRLAVSLQPLHSGTLAGRRPAPGAPPQHWLVTWENPRGHRNRRHVADRRVLGRAASVDTAAIATVGAARSHSLGISSAAQRLRQAVTDRRPSAQRSVGSASTADPSAASANLLGGASQDDLRVLHAGSGASGGLLRQSSCDAKPWAGAAVRAAGRGRSKVGPLSASCGVLEDEALPGAPLAGSARQHSASRPTRKQQQLQDKPQGGPAREAPLAVTSGLSTSSQAAPSASWQQMGSRTLESPTFASSGRDEKGSESEDARGVPVSTASSQASKGAGGDGDRDLLAALDEDQFGHGIDMKRLTDATDGLSGGIGGGDGMGSVASASATARGLARKVTEQALSKSDPLVSAIRTVVVFTLAVVLCFAVALAVVVPATDAEAGRLLRASDLAQRRAYHADVAMGRWFQLISVSIGFTFIDDWATLTSNLTQSIDSLENAHRQLLEVAPIQNGALRHFEQERTWQACTSSNQLYVCHTHEAMSATDLVEFTIFHLRQLATLPEGSLTTRDPSTGKVVDYHPSLYTLVPNVDLTAIALGRARQISAQALADGIQTQLDTLTAVLVSAAFLTFAVVTLGTTALVSRVGRMRFVLLASVAQIQHKLLRQLVQQTELAQAAFSTAIGADHAEDETAPLADCHDVSTPRSGTGDFQEGARRAAQAGSQKLLLASSAPATFQQDPRALRRVSDSSCFVLKKSFTLTAPLSLVGAWIAVILVLISAMYSKVVVDAARSERLQDFATATSALRSRLEVSLLLDGPSRADALVGVRTNATKALMAVGAVLNGAPNSSFGAPMPGLAESSGEVSDTLFEILVHDTCSALPAGSFDWTRCRQLHDRYGLKGLHSFTTAMLADSIESTAIFDETNQTDMRAMADLLASGAIFQVVPPLRRYSEKSAMAEVMLRHIVNITADSAIERFETTWSELQLAIGAFASFFVLLVWLWALPAVASIDRSRQALLELMRSLPEEVIVSTPAVSKVISDLAVFVGLSHAARALKSVVRASRIRAQAEYHQLSAKRAALGKRASALKAAPAPALVSPVGDTQSGAGASAK</sequence>
<proteinExistence type="predicted"/>
<keyword evidence="2" id="KW-1133">Transmembrane helix</keyword>
<feature type="transmembrane region" description="Helical" evidence="2">
    <location>
        <begin position="198"/>
        <end position="222"/>
    </location>
</feature>
<keyword evidence="2" id="KW-0472">Membrane</keyword>
<feature type="transmembrane region" description="Helical" evidence="2">
    <location>
        <begin position="1603"/>
        <end position="1626"/>
    </location>
</feature>
<feature type="domain" description="TmcB/TmcC TPR repeats" evidence="4">
    <location>
        <begin position="640"/>
        <end position="751"/>
    </location>
</feature>
<feature type="region of interest" description="Disordered" evidence="1">
    <location>
        <begin position="456"/>
        <end position="529"/>
    </location>
</feature>
<feature type="region of interest" description="Disordered" evidence="1">
    <location>
        <begin position="1130"/>
        <end position="1159"/>
    </location>
</feature>
<feature type="signal peptide" evidence="3">
    <location>
        <begin position="1"/>
        <end position="22"/>
    </location>
</feature>
<feature type="transmembrane region" description="Helical" evidence="2">
    <location>
        <begin position="322"/>
        <end position="340"/>
    </location>
</feature>
<dbReference type="SUPFAM" id="SSF55785">
    <property type="entry name" value="PYP-like sensor domain (PAS domain)"/>
    <property type="match status" value="1"/>
</dbReference>
<feature type="region of interest" description="Disordered" evidence="1">
    <location>
        <begin position="23"/>
        <end position="117"/>
    </location>
</feature>
<feature type="region of interest" description="Disordered" evidence="1">
    <location>
        <begin position="919"/>
        <end position="964"/>
    </location>
</feature>
<feature type="compositionally biased region" description="Low complexity" evidence="1">
    <location>
        <begin position="467"/>
        <end position="479"/>
    </location>
</feature>